<evidence type="ECO:0000313" key="2">
    <source>
        <dbReference type="Proteomes" id="UP000236161"/>
    </source>
</evidence>
<dbReference type="OrthoDB" id="8063676at2759"/>
<sequence length="153" mass="18002">MKAILGSQGVWRLVENGFEEPDDEIALTQAQRDALEKIRRKDQSALTIIHQGTGDDMFMKINSFNLERYRASSRRHGRGRGRGDYTRSYNSRYDKSHVECYNCHKQDHFSWECKNITNEVEEKANTIEKKQEREEEPTLLLAQRLPKRGVNWD</sequence>
<dbReference type="GO" id="GO:0003676">
    <property type="term" value="F:nucleic acid binding"/>
    <property type="evidence" value="ECO:0007669"/>
    <property type="project" value="InterPro"/>
</dbReference>
<dbReference type="InterPro" id="IPR036875">
    <property type="entry name" value="Znf_CCHC_sf"/>
</dbReference>
<dbReference type="GO" id="GO:0008270">
    <property type="term" value="F:zinc ion binding"/>
    <property type="evidence" value="ECO:0007669"/>
    <property type="project" value="InterPro"/>
</dbReference>
<proteinExistence type="predicted"/>
<reference evidence="1 2" key="1">
    <citation type="journal article" date="2017" name="Nature">
        <title>The Apostasia genome and the evolution of orchids.</title>
        <authorList>
            <person name="Zhang G.Q."/>
            <person name="Liu K.W."/>
            <person name="Li Z."/>
            <person name="Lohaus R."/>
            <person name="Hsiao Y.Y."/>
            <person name="Niu S.C."/>
            <person name="Wang J.Y."/>
            <person name="Lin Y.C."/>
            <person name="Xu Q."/>
            <person name="Chen L.J."/>
            <person name="Yoshida K."/>
            <person name="Fujiwara S."/>
            <person name="Wang Z.W."/>
            <person name="Zhang Y.Q."/>
            <person name="Mitsuda N."/>
            <person name="Wang M."/>
            <person name="Liu G.H."/>
            <person name="Pecoraro L."/>
            <person name="Huang H.X."/>
            <person name="Xiao X.J."/>
            <person name="Lin M."/>
            <person name="Wu X.Y."/>
            <person name="Wu W.L."/>
            <person name="Chen Y.Y."/>
            <person name="Chang S.B."/>
            <person name="Sakamoto S."/>
            <person name="Ohme-Takagi M."/>
            <person name="Yagi M."/>
            <person name="Zeng S.J."/>
            <person name="Shen C.Y."/>
            <person name="Yeh C.M."/>
            <person name="Luo Y.B."/>
            <person name="Tsai W.C."/>
            <person name="Van de Peer Y."/>
            <person name="Liu Z.J."/>
        </authorList>
    </citation>
    <scope>NUCLEOTIDE SEQUENCE [LARGE SCALE GENOMIC DNA]</scope>
    <source>
        <strain evidence="2">cv. Shenzhen</strain>
        <tissue evidence="1">Stem</tissue>
    </source>
</reference>
<dbReference type="Proteomes" id="UP000236161">
    <property type="component" value="Unassembled WGS sequence"/>
</dbReference>
<organism evidence="1 2">
    <name type="scientific">Apostasia shenzhenica</name>
    <dbReference type="NCBI Taxonomy" id="1088818"/>
    <lineage>
        <taxon>Eukaryota</taxon>
        <taxon>Viridiplantae</taxon>
        <taxon>Streptophyta</taxon>
        <taxon>Embryophyta</taxon>
        <taxon>Tracheophyta</taxon>
        <taxon>Spermatophyta</taxon>
        <taxon>Magnoliopsida</taxon>
        <taxon>Liliopsida</taxon>
        <taxon>Asparagales</taxon>
        <taxon>Orchidaceae</taxon>
        <taxon>Apostasioideae</taxon>
        <taxon>Apostasia</taxon>
    </lineage>
</organism>
<gene>
    <name evidence="1" type="ORF">AXF42_Ash015657</name>
</gene>
<dbReference type="EMBL" id="KZ453894">
    <property type="protein sequence ID" value="PKA46763.1"/>
    <property type="molecule type" value="Genomic_DNA"/>
</dbReference>
<dbReference type="AlphaFoldDB" id="A0A2H9ZU03"/>
<accession>A0A2H9ZU03</accession>
<name>A0A2H9ZU03_9ASPA</name>
<evidence type="ECO:0008006" key="3">
    <source>
        <dbReference type="Google" id="ProtNLM"/>
    </source>
</evidence>
<keyword evidence="2" id="KW-1185">Reference proteome</keyword>
<dbReference type="SUPFAM" id="SSF57756">
    <property type="entry name" value="Retrovirus zinc finger-like domains"/>
    <property type="match status" value="1"/>
</dbReference>
<evidence type="ECO:0000313" key="1">
    <source>
        <dbReference type="EMBL" id="PKA46763.1"/>
    </source>
</evidence>
<protein>
    <recommendedName>
        <fullName evidence="3">CCHC-type domain-containing protein</fullName>
    </recommendedName>
</protein>